<protein>
    <submittedName>
        <fullName evidence="1">Uncharacterized protein</fullName>
    </submittedName>
</protein>
<feature type="non-terminal residue" evidence="1">
    <location>
        <position position="24"/>
    </location>
</feature>
<evidence type="ECO:0000313" key="1">
    <source>
        <dbReference type="EMBL" id="SVB00726.1"/>
    </source>
</evidence>
<reference evidence="1" key="1">
    <citation type="submission" date="2018-05" db="EMBL/GenBank/DDBJ databases">
        <authorList>
            <person name="Lanie J.A."/>
            <person name="Ng W.-L."/>
            <person name="Kazmierczak K.M."/>
            <person name="Andrzejewski T.M."/>
            <person name="Davidsen T.M."/>
            <person name="Wayne K.J."/>
            <person name="Tettelin H."/>
            <person name="Glass J.I."/>
            <person name="Rusch D."/>
            <person name="Podicherti R."/>
            <person name="Tsui H.-C.T."/>
            <person name="Winkler M.E."/>
        </authorList>
    </citation>
    <scope>NUCLEOTIDE SEQUENCE</scope>
</reference>
<proteinExistence type="predicted"/>
<sequence length="24" mass="2579">VSKKDFPSAGSFVYLNAANVGLMY</sequence>
<dbReference type="EMBL" id="UINC01025337">
    <property type="protein sequence ID" value="SVB00726.1"/>
    <property type="molecule type" value="Genomic_DNA"/>
</dbReference>
<feature type="non-terminal residue" evidence="1">
    <location>
        <position position="1"/>
    </location>
</feature>
<name>A0A382AGT9_9ZZZZ</name>
<dbReference type="AlphaFoldDB" id="A0A382AGT9"/>
<gene>
    <name evidence="1" type="ORF">METZ01_LOCUS153580</name>
</gene>
<organism evidence="1">
    <name type="scientific">marine metagenome</name>
    <dbReference type="NCBI Taxonomy" id="408172"/>
    <lineage>
        <taxon>unclassified sequences</taxon>
        <taxon>metagenomes</taxon>
        <taxon>ecological metagenomes</taxon>
    </lineage>
</organism>
<accession>A0A382AGT9</accession>